<name>A0A917D9A5_9HYPH</name>
<reference evidence="1" key="2">
    <citation type="submission" date="2020-09" db="EMBL/GenBank/DDBJ databases">
        <authorList>
            <person name="Sun Q."/>
            <person name="Zhou Y."/>
        </authorList>
    </citation>
    <scope>NUCLEOTIDE SEQUENCE</scope>
    <source>
        <strain evidence="1">CGMCC 1.15493</strain>
    </source>
</reference>
<accession>A0A917D9A5</accession>
<sequence>MTSTLRQQADYVALTGREIAHQAASQRQAGKTEQANLTETRLPILRDAYATLDRLAKEDGNG</sequence>
<proteinExistence type="predicted"/>
<comment type="caution">
    <text evidence="1">The sequence shown here is derived from an EMBL/GenBank/DDBJ whole genome shotgun (WGS) entry which is preliminary data.</text>
</comment>
<organism evidence="1 2">
    <name type="scientific">Aureimonas glaciei</name>
    <dbReference type="NCBI Taxonomy" id="1776957"/>
    <lineage>
        <taxon>Bacteria</taxon>
        <taxon>Pseudomonadati</taxon>
        <taxon>Pseudomonadota</taxon>
        <taxon>Alphaproteobacteria</taxon>
        <taxon>Hyphomicrobiales</taxon>
        <taxon>Aurantimonadaceae</taxon>
        <taxon>Aureimonas</taxon>
    </lineage>
</organism>
<reference evidence="1" key="1">
    <citation type="journal article" date="2014" name="Int. J. Syst. Evol. Microbiol.">
        <title>Complete genome sequence of Corynebacterium casei LMG S-19264T (=DSM 44701T), isolated from a smear-ripened cheese.</title>
        <authorList>
            <consortium name="US DOE Joint Genome Institute (JGI-PGF)"/>
            <person name="Walter F."/>
            <person name="Albersmeier A."/>
            <person name="Kalinowski J."/>
            <person name="Ruckert C."/>
        </authorList>
    </citation>
    <scope>NUCLEOTIDE SEQUENCE</scope>
    <source>
        <strain evidence="1">CGMCC 1.15493</strain>
    </source>
</reference>
<gene>
    <name evidence="1" type="ORF">GCM10011335_13520</name>
</gene>
<dbReference type="Proteomes" id="UP000613160">
    <property type="component" value="Unassembled WGS sequence"/>
</dbReference>
<dbReference type="RefSeq" id="WP_188849790.1">
    <property type="nucleotide sequence ID" value="NZ_BMJJ01000002.1"/>
</dbReference>
<evidence type="ECO:0000313" key="2">
    <source>
        <dbReference type="Proteomes" id="UP000613160"/>
    </source>
</evidence>
<evidence type="ECO:0000313" key="1">
    <source>
        <dbReference type="EMBL" id="GGD11845.1"/>
    </source>
</evidence>
<dbReference type="AlphaFoldDB" id="A0A917D9A5"/>
<protein>
    <submittedName>
        <fullName evidence="1">Uncharacterized protein</fullName>
    </submittedName>
</protein>
<keyword evidence="2" id="KW-1185">Reference proteome</keyword>
<dbReference type="EMBL" id="BMJJ01000002">
    <property type="protein sequence ID" value="GGD11845.1"/>
    <property type="molecule type" value="Genomic_DNA"/>
</dbReference>